<dbReference type="EMBL" id="VTEV01000003">
    <property type="protein sequence ID" value="TYS68659.1"/>
    <property type="molecule type" value="Genomic_DNA"/>
</dbReference>
<evidence type="ECO:0000313" key="2">
    <source>
        <dbReference type="Proteomes" id="UP000322524"/>
    </source>
</evidence>
<dbReference type="Proteomes" id="UP000322524">
    <property type="component" value="Unassembled WGS sequence"/>
</dbReference>
<accession>A0A5D4T0A9</accession>
<dbReference type="AlphaFoldDB" id="A0A5D4T0A9"/>
<protein>
    <submittedName>
        <fullName evidence="1">Uncharacterized protein</fullName>
    </submittedName>
</protein>
<proteinExistence type="predicted"/>
<name>A0A5D4T0A9_9BACI</name>
<evidence type="ECO:0000313" key="1">
    <source>
        <dbReference type="EMBL" id="TYS68659.1"/>
    </source>
</evidence>
<dbReference type="OrthoDB" id="2888887at2"/>
<dbReference type="RefSeq" id="WP_148987526.1">
    <property type="nucleotide sequence ID" value="NZ_VTEV01000003.1"/>
</dbReference>
<sequence>MPLPKSVTKIDKNGVKFTSNVDRAKYTIKELTRAALRDTAKLIRKRLIEKLRHLPGFFDYGNTNRLYSSSQYWLRRREGDLQIGFKHDTWYGSRGELGEHGSPKRGLLRTTVYENINEIRRIQAQYLSAIEDENRALGLIDENEHKSGDGPE</sequence>
<comment type="caution">
    <text evidence="1">The sequence shown here is derived from an EMBL/GenBank/DDBJ whole genome shotgun (WGS) entry which is preliminary data.</text>
</comment>
<organism evidence="1 2">
    <name type="scientific">Sutcliffiella horikoshii</name>
    <dbReference type="NCBI Taxonomy" id="79883"/>
    <lineage>
        <taxon>Bacteria</taxon>
        <taxon>Bacillati</taxon>
        <taxon>Bacillota</taxon>
        <taxon>Bacilli</taxon>
        <taxon>Bacillales</taxon>
        <taxon>Bacillaceae</taxon>
        <taxon>Sutcliffiella</taxon>
    </lineage>
</organism>
<gene>
    <name evidence="1" type="ORF">FZC76_06850</name>
</gene>
<reference evidence="1 2" key="1">
    <citation type="submission" date="2019-08" db="EMBL/GenBank/DDBJ databases">
        <title>Bacillus genomes from the desert of Cuatro Cienegas, Coahuila.</title>
        <authorList>
            <person name="Olmedo-Alvarez G."/>
        </authorList>
    </citation>
    <scope>NUCLEOTIDE SEQUENCE [LARGE SCALE GENOMIC DNA]</scope>
    <source>
        <strain evidence="1 2">CH28_1T</strain>
    </source>
</reference>